<keyword evidence="3" id="KW-1185">Reference proteome</keyword>
<dbReference type="Proteomes" id="UP000789405">
    <property type="component" value="Unassembled WGS sequence"/>
</dbReference>
<dbReference type="AlphaFoldDB" id="A0A9N9H9N2"/>
<sequence length="192" mass="22319">MSSFKYDRYHPYEQESKNENNGRNKDQDQDAVYGLHIVDSFRRKGECEINLLGLVKNIRFLVQCKFEKITPSDVRNFTEILAGHSENTLGIFAAPAFSKKARTFAATYPRQIFFIMDNLNDQNNIDEIYNDIIRYLIFKENEKIASNLTSYHRDIKRIGQIKATVKNQSFAFLNLKIHGNGESVVEIHDITF</sequence>
<comment type="caution">
    <text evidence="2">The sequence shown here is derived from an EMBL/GenBank/DDBJ whole genome shotgun (WGS) entry which is preliminary data.</text>
</comment>
<feature type="region of interest" description="Disordered" evidence="1">
    <location>
        <begin position="1"/>
        <end position="27"/>
    </location>
</feature>
<evidence type="ECO:0000256" key="1">
    <source>
        <dbReference type="SAM" id="MobiDB-lite"/>
    </source>
</evidence>
<proteinExistence type="predicted"/>
<organism evidence="2 3">
    <name type="scientific">Dentiscutata erythropus</name>
    <dbReference type="NCBI Taxonomy" id="1348616"/>
    <lineage>
        <taxon>Eukaryota</taxon>
        <taxon>Fungi</taxon>
        <taxon>Fungi incertae sedis</taxon>
        <taxon>Mucoromycota</taxon>
        <taxon>Glomeromycotina</taxon>
        <taxon>Glomeromycetes</taxon>
        <taxon>Diversisporales</taxon>
        <taxon>Gigasporaceae</taxon>
        <taxon>Dentiscutata</taxon>
    </lineage>
</organism>
<evidence type="ECO:0000313" key="2">
    <source>
        <dbReference type="EMBL" id="CAG8659002.1"/>
    </source>
</evidence>
<accession>A0A9N9H9N2</accession>
<name>A0A9N9H9N2_9GLOM</name>
<dbReference type="EMBL" id="CAJVPY010006241">
    <property type="protein sequence ID" value="CAG8659002.1"/>
    <property type="molecule type" value="Genomic_DNA"/>
</dbReference>
<gene>
    <name evidence="2" type="ORF">DERYTH_LOCUS10604</name>
</gene>
<evidence type="ECO:0000313" key="3">
    <source>
        <dbReference type="Proteomes" id="UP000789405"/>
    </source>
</evidence>
<dbReference type="OrthoDB" id="10335782at2759"/>
<reference evidence="2" key="1">
    <citation type="submission" date="2021-06" db="EMBL/GenBank/DDBJ databases">
        <authorList>
            <person name="Kallberg Y."/>
            <person name="Tangrot J."/>
            <person name="Rosling A."/>
        </authorList>
    </citation>
    <scope>NUCLEOTIDE SEQUENCE</scope>
    <source>
        <strain evidence="2">MA453B</strain>
    </source>
</reference>
<protein>
    <submittedName>
        <fullName evidence="2">13009_t:CDS:1</fullName>
    </submittedName>
</protein>